<comment type="caution">
    <text evidence="1">The sequence shown here is derived from an EMBL/GenBank/DDBJ whole genome shotgun (WGS) entry which is preliminary data.</text>
</comment>
<reference evidence="1 2" key="1">
    <citation type="submission" date="2017-09" db="EMBL/GenBank/DDBJ databases">
        <title>Phenotypic and genotypic characterization of Colombian isolates of Neisseria meningitidis recovered from invasive disease.</title>
        <authorList>
            <person name="Duarte C."/>
            <person name="Gabastou J.M."/>
            <person name="Moreno J."/>
        </authorList>
    </citation>
    <scope>NUCLEOTIDE SEQUENCE [LARGE SCALE GENOMIC DNA]</scope>
    <source>
        <strain evidence="1 2">INS-Nm1124</strain>
    </source>
</reference>
<name>A0A425ARF7_NEIME</name>
<dbReference type="AlphaFoldDB" id="A0A425ARF7"/>
<dbReference type="EMBL" id="NWXB01000002">
    <property type="protein sequence ID" value="RQJ68514.1"/>
    <property type="molecule type" value="Genomic_DNA"/>
</dbReference>
<dbReference type="Proteomes" id="UP000283829">
    <property type="component" value="Unassembled WGS sequence"/>
</dbReference>
<protein>
    <submittedName>
        <fullName evidence="1">Uncharacterized protein</fullName>
    </submittedName>
</protein>
<accession>A0A425ARF7</accession>
<proteinExistence type="predicted"/>
<sequence>MCPFFISDGIFRYGNGLSNMPVEQLFMLLIPNIGTAFYCFTCVQTAFQTPCRPNALLYYCSSCHLCPSCANSSRAASGPHECAP</sequence>
<evidence type="ECO:0000313" key="2">
    <source>
        <dbReference type="Proteomes" id="UP000283829"/>
    </source>
</evidence>
<gene>
    <name evidence="1" type="ORF">COI09_01295</name>
</gene>
<organism evidence="1 2">
    <name type="scientific">Neisseria meningitidis</name>
    <dbReference type="NCBI Taxonomy" id="487"/>
    <lineage>
        <taxon>Bacteria</taxon>
        <taxon>Pseudomonadati</taxon>
        <taxon>Pseudomonadota</taxon>
        <taxon>Betaproteobacteria</taxon>
        <taxon>Neisseriales</taxon>
        <taxon>Neisseriaceae</taxon>
        <taxon>Neisseria</taxon>
    </lineage>
</organism>
<evidence type="ECO:0000313" key="1">
    <source>
        <dbReference type="EMBL" id="RQJ68514.1"/>
    </source>
</evidence>